<dbReference type="GO" id="GO:0005739">
    <property type="term" value="C:mitochondrion"/>
    <property type="evidence" value="ECO:0007669"/>
    <property type="project" value="TreeGrafter"/>
</dbReference>
<dbReference type="PANTHER" id="PTHR43176">
    <property type="entry name" value="3-HYDROXYISOBUTYRYL-COA HYDROLASE-RELATED"/>
    <property type="match status" value="1"/>
</dbReference>
<feature type="domain" description="Enoyl-CoA hydratase/isomerase" evidence="5">
    <location>
        <begin position="29"/>
        <end position="370"/>
    </location>
</feature>
<evidence type="ECO:0000256" key="2">
    <source>
        <dbReference type="ARBA" id="ARBA00011915"/>
    </source>
</evidence>
<dbReference type="AlphaFoldDB" id="A0A2G8RSF0"/>
<dbReference type="SUPFAM" id="SSF52096">
    <property type="entry name" value="ClpP/crotonase"/>
    <property type="match status" value="1"/>
</dbReference>
<evidence type="ECO:0000313" key="7">
    <source>
        <dbReference type="Proteomes" id="UP000230002"/>
    </source>
</evidence>
<gene>
    <name evidence="6" type="ORF">GSI_14021</name>
</gene>
<evidence type="ECO:0000256" key="1">
    <source>
        <dbReference type="ARBA" id="ARBA00001709"/>
    </source>
</evidence>
<evidence type="ECO:0000256" key="4">
    <source>
        <dbReference type="SAM" id="MobiDB-lite"/>
    </source>
</evidence>
<evidence type="ECO:0000259" key="5">
    <source>
        <dbReference type="Pfam" id="PF16113"/>
    </source>
</evidence>
<dbReference type="EC" id="3.1.2.4" evidence="2"/>
<dbReference type="NCBIfam" id="NF004127">
    <property type="entry name" value="PRK05617.1"/>
    <property type="match status" value="1"/>
</dbReference>
<sequence>MSTSSSAPKSRVPAPDESPVLFESSGSVRTYVLNRTHKLNALNEPMLNTLRPQVEEWCQGKLAKVIVGRGVGRAFCAGGDVESVVHDASDPETRPRAIDFFHREFEMDYILAAVPKPYVAVMDGITMGGGVGLSINARFRIATEKTMFAMPETKIGYCPDVGASYFLSRLDGEIGTYLALTGDVITGRTVFEYGFATHYVPSRRIPALLERIAALEEPTDKNINDIIEQESASREPDEVSSSFVGATRVALDSAFKHNTVEEIFANLAEISSTHADEAVRQWAARNLQSLELRSPTSLKVALQAIRRGKDMSLLEALQMEMNIATAFCSGDGPDFKTGVTAVLVEKSKDRPLWSPPELKDVQDKDILEKFFSRYSPEAGNAPAITPPPYLSKVTELPDPMKFALPTEAEIRSMVDGSHRNSGATTITLDELLAMFDRMRGSKAGVREKILEVVDRKCVQEQDKHMDKKWVQWRH</sequence>
<dbReference type="InterPro" id="IPR032259">
    <property type="entry name" value="HIBYL-CoA-H"/>
</dbReference>
<dbReference type="Gene3D" id="3.90.226.10">
    <property type="entry name" value="2-enoyl-CoA Hydratase, Chain A, domain 1"/>
    <property type="match status" value="1"/>
</dbReference>
<dbReference type="InterPro" id="IPR045004">
    <property type="entry name" value="ECH_dom"/>
</dbReference>
<comment type="catalytic activity">
    <reaction evidence="1">
        <text>3-hydroxy-2-methylpropanoyl-CoA + H2O = 3-hydroxy-2-methylpropanoate + CoA + H(+)</text>
        <dbReference type="Rhea" id="RHEA:20888"/>
        <dbReference type="ChEBI" id="CHEBI:11805"/>
        <dbReference type="ChEBI" id="CHEBI:15377"/>
        <dbReference type="ChEBI" id="CHEBI:15378"/>
        <dbReference type="ChEBI" id="CHEBI:57287"/>
        <dbReference type="ChEBI" id="CHEBI:57340"/>
        <dbReference type="EC" id="3.1.2.4"/>
    </reaction>
</comment>
<comment type="caution">
    <text evidence="6">The sequence shown here is derived from an EMBL/GenBank/DDBJ whole genome shotgun (WGS) entry which is preliminary data.</text>
</comment>
<dbReference type="GO" id="GO:0003860">
    <property type="term" value="F:3-hydroxyisobutyryl-CoA hydrolase activity"/>
    <property type="evidence" value="ECO:0007669"/>
    <property type="project" value="UniProtKB-EC"/>
</dbReference>
<protein>
    <recommendedName>
        <fullName evidence="2">3-hydroxyisobutyryl-CoA hydrolase</fullName>
        <ecNumber evidence="2">3.1.2.4</ecNumber>
    </recommendedName>
</protein>
<dbReference type="EMBL" id="AYKW01000067">
    <property type="protein sequence ID" value="PIL24268.1"/>
    <property type="molecule type" value="Genomic_DNA"/>
</dbReference>
<dbReference type="CDD" id="cd06558">
    <property type="entry name" value="crotonase-like"/>
    <property type="match status" value="1"/>
</dbReference>
<feature type="region of interest" description="Disordered" evidence="4">
    <location>
        <begin position="1"/>
        <end position="21"/>
    </location>
</feature>
<dbReference type="Pfam" id="PF16113">
    <property type="entry name" value="ECH_2"/>
    <property type="match status" value="1"/>
</dbReference>
<dbReference type="InterPro" id="IPR029045">
    <property type="entry name" value="ClpP/crotonase-like_dom_sf"/>
</dbReference>
<dbReference type="OrthoDB" id="1737613at2759"/>
<organism evidence="6 7">
    <name type="scientific">Ganoderma sinense ZZ0214-1</name>
    <dbReference type="NCBI Taxonomy" id="1077348"/>
    <lineage>
        <taxon>Eukaryota</taxon>
        <taxon>Fungi</taxon>
        <taxon>Dikarya</taxon>
        <taxon>Basidiomycota</taxon>
        <taxon>Agaricomycotina</taxon>
        <taxon>Agaricomycetes</taxon>
        <taxon>Polyporales</taxon>
        <taxon>Polyporaceae</taxon>
        <taxon>Ganoderma</taxon>
    </lineage>
</organism>
<keyword evidence="7" id="KW-1185">Reference proteome</keyword>
<dbReference type="GO" id="GO:0006574">
    <property type="term" value="P:L-valine catabolic process"/>
    <property type="evidence" value="ECO:0007669"/>
    <property type="project" value="TreeGrafter"/>
</dbReference>
<name>A0A2G8RSF0_9APHY</name>
<reference evidence="6 7" key="1">
    <citation type="journal article" date="2015" name="Sci. Rep.">
        <title>Chromosome-level genome map provides insights into diverse defense mechanisms in the medicinal fungus Ganoderma sinense.</title>
        <authorList>
            <person name="Zhu Y."/>
            <person name="Xu J."/>
            <person name="Sun C."/>
            <person name="Zhou S."/>
            <person name="Xu H."/>
            <person name="Nelson D.R."/>
            <person name="Qian J."/>
            <person name="Song J."/>
            <person name="Luo H."/>
            <person name="Xiang L."/>
            <person name="Li Y."/>
            <person name="Xu Z."/>
            <person name="Ji A."/>
            <person name="Wang L."/>
            <person name="Lu S."/>
            <person name="Hayward A."/>
            <person name="Sun W."/>
            <person name="Li X."/>
            <person name="Schwartz D.C."/>
            <person name="Wang Y."/>
            <person name="Chen S."/>
        </authorList>
    </citation>
    <scope>NUCLEOTIDE SEQUENCE [LARGE SCALE GENOMIC DNA]</scope>
    <source>
        <strain evidence="6 7">ZZ0214-1</strain>
    </source>
</reference>
<dbReference type="PANTHER" id="PTHR43176:SF3">
    <property type="entry name" value="3-HYDROXYISOBUTYRYL-COA HYDROLASE, MITOCHONDRIAL"/>
    <property type="match status" value="1"/>
</dbReference>
<keyword evidence="3" id="KW-0378">Hydrolase</keyword>
<proteinExistence type="predicted"/>
<evidence type="ECO:0000313" key="6">
    <source>
        <dbReference type="EMBL" id="PIL24268.1"/>
    </source>
</evidence>
<evidence type="ECO:0000256" key="3">
    <source>
        <dbReference type="ARBA" id="ARBA00022801"/>
    </source>
</evidence>
<accession>A0A2G8RSF0</accession>
<dbReference type="Proteomes" id="UP000230002">
    <property type="component" value="Unassembled WGS sequence"/>
</dbReference>
<dbReference type="STRING" id="1077348.A0A2G8RSF0"/>